<organism evidence="1 2">
    <name type="scientific">Pyropia yezoensis</name>
    <name type="common">Susabi-nori</name>
    <name type="synonym">Porphyra yezoensis</name>
    <dbReference type="NCBI Taxonomy" id="2788"/>
    <lineage>
        <taxon>Eukaryota</taxon>
        <taxon>Rhodophyta</taxon>
        <taxon>Bangiophyceae</taxon>
        <taxon>Bangiales</taxon>
        <taxon>Bangiaceae</taxon>
        <taxon>Pyropia</taxon>
    </lineage>
</organism>
<protein>
    <submittedName>
        <fullName evidence="1">Uncharacterized protein</fullName>
    </submittedName>
</protein>
<accession>A0ACC3BRC8</accession>
<proteinExistence type="predicted"/>
<evidence type="ECO:0000313" key="2">
    <source>
        <dbReference type="Proteomes" id="UP000798662"/>
    </source>
</evidence>
<dbReference type="EMBL" id="CM020618">
    <property type="protein sequence ID" value="KAK1859956.1"/>
    <property type="molecule type" value="Genomic_DNA"/>
</dbReference>
<keyword evidence="2" id="KW-1185">Reference proteome</keyword>
<comment type="caution">
    <text evidence="1">The sequence shown here is derived from an EMBL/GenBank/DDBJ whole genome shotgun (WGS) entry which is preliminary data.</text>
</comment>
<dbReference type="Proteomes" id="UP000798662">
    <property type="component" value="Chromosome 1"/>
</dbReference>
<reference evidence="1" key="1">
    <citation type="submission" date="2019-11" db="EMBL/GenBank/DDBJ databases">
        <title>Nori genome reveals adaptations in red seaweeds to the harsh intertidal environment.</title>
        <authorList>
            <person name="Wang D."/>
            <person name="Mao Y."/>
        </authorList>
    </citation>
    <scope>NUCLEOTIDE SEQUENCE</scope>
    <source>
        <tissue evidence="1">Gametophyte</tissue>
    </source>
</reference>
<evidence type="ECO:0000313" key="1">
    <source>
        <dbReference type="EMBL" id="KAK1859956.1"/>
    </source>
</evidence>
<sequence length="222" mass="22359">MELAGQAVAHATAAAHPDRRTRVVVLAGPGNNGGDGLVAARHLALLGYPAVSVVAPVRRRGAPFDGLYTQLQAELLVQVRRRQLGGGGEGADRPPPPSVVVVDVPSGWDVDAGEPSPTSPSQPPPPPSASRAAATGVSGSAGADAADPAAPVAPAVANNPSGRDVLVSLSAPKRGTRAWRGAHYMGGRFVPRRLADALGIVLVPYEGDALVQRVQGGGGDNA</sequence>
<name>A0ACC3BRC8_PYRYE</name>
<gene>
    <name evidence="1" type="ORF">I4F81_002548</name>
</gene>